<keyword evidence="2" id="KW-0732">Signal</keyword>
<evidence type="ECO:0000256" key="2">
    <source>
        <dbReference type="SAM" id="SignalP"/>
    </source>
</evidence>
<gene>
    <name evidence="3" type="ORF">ACFO5S_20025</name>
</gene>
<protein>
    <submittedName>
        <fullName evidence="3">Tail fiber protein</fullName>
    </submittedName>
</protein>
<evidence type="ECO:0000313" key="4">
    <source>
        <dbReference type="Proteomes" id="UP001595935"/>
    </source>
</evidence>
<keyword evidence="1" id="KW-0175">Coiled coil</keyword>
<dbReference type="RefSeq" id="WP_213259557.1">
    <property type="nucleotide sequence ID" value="NZ_JAGYWA010000008.1"/>
</dbReference>
<sequence length="326" mass="36627">MNRIIVAVVVVLVNTLNADAQKLTPTNIINAEGAADSFVGGYTFSYSSAGTPWNGALISFGGFDNRYDCQINADYGPRGGDRISFRTKNADLNNGIGIWNKWHELATRSENTFFGNQIVNGNIGIGVGAPSAYLDVYSPILTQGKYDTQKWSTRDVDYHLKLQTVWDNNGVNQEFVQRYNGVDYAALSFYCGNIGVGVSKPDSKLTVAGNIHAQEVKVTVNAGIVPDYVFASDYKLRSLNEVELFIKQNNHLPEIPSSKEIEKNGLMMAEMNFNLLKKIEELTLYMIEMKKENEEMKIENEEMKKDNLNIKKKQTELEKQIRILKR</sequence>
<comment type="caution">
    <text evidence="3">The sequence shown here is derived from an EMBL/GenBank/DDBJ whole genome shotgun (WGS) entry which is preliminary data.</text>
</comment>
<evidence type="ECO:0000256" key="1">
    <source>
        <dbReference type="SAM" id="Coils"/>
    </source>
</evidence>
<accession>A0ABV9PK77</accession>
<name>A0ABV9PK77_9FLAO</name>
<feature type="chain" id="PRO_5046674280" evidence="2">
    <location>
        <begin position="21"/>
        <end position="326"/>
    </location>
</feature>
<dbReference type="EMBL" id="JBHSGV010000008">
    <property type="protein sequence ID" value="MFC4749751.1"/>
    <property type="molecule type" value="Genomic_DNA"/>
</dbReference>
<organism evidence="3 4">
    <name type="scientific">Flavobacterium branchiicola</name>
    <dbReference type="NCBI Taxonomy" id="1114875"/>
    <lineage>
        <taxon>Bacteria</taxon>
        <taxon>Pseudomonadati</taxon>
        <taxon>Bacteroidota</taxon>
        <taxon>Flavobacteriia</taxon>
        <taxon>Flavobacteriales</taxon>
        <taxon>Flavobacteriaceae</taxon>
        <taxon>Flavobacterium</taxon>
    </lineage>
</organism>
<reference evidence="4" key="1">
    <citation type="journal article" date="2019" name="Int. J. Syst. Evol. Microbiol.">
        <title>The Global Catalogue of Microorganisms (GCM) 10K type strain sequencing project: providing services to taxonomists for standard genome sequencing and annotation.</title>
        <authorList>
            <consortium name="The Broad Institute Genomics Platform"/>
            <consortium name="The Broad Institute Genome Sequencing Center for Infectious Disease"/>
            <person name="Wu L."/>
            <person name="Ma J."/>
        </authorList>
    </citation>
    <scope>NUCLEOTIDE SEQUENCE [LARGE SCALE GENOMIC DNA]</scope>
    <source>
        <strain evidence="4">WYCCWR 13023</strain>
    </source>
</reference>
<dbReference type="Proteomes" id="UP001595935">
    <property type="component" value="Unassembled WGS sequence"/>
</dbReference>
<feature type="signal peptide" evidence="2">
    <location>
        <begin position="1"/>
        <end position="20"/>
    </location>
</feature>
<evidence type="ECO:0000313" key="3">
    <source>
        <dbReference type="EMBL" id="MFC4749751.1"/>
    </source>
</evidence>
<keyword evidence="4" id="KW-1185">Reference proteome</keyword>
<proteinExistence type="predicted"/>
<feature type="coiled-coil region" evidence="1">
    <location>
        <begin position="279"/>
        <end position="320"/>
    </location>
</feature>